<organism evidence="1 2">
    <name type="scientific">Haemaphysalis longicornis</name>
    <name type="common">Bush tick</name>
    <dbReference type="NCBI Taxonomy" id="44386"/>
    <lineage>
        <taxon>Eukaryota</taxon>
        <taxon>Metazoa</taxon>
        <taxon>Ecdysozoa</taxon>
        <taxon>Arthropoda</taxon>
        <taxon>Chelicerata</taxon>
        <taxon>Arachnida</taxon>
        <taxon>Acari</taxon>
        <taxon>Parasitiformes</taxon>
        <taxon>Ixodida</taxon>
        <taxon>Ixodoidea</taxon>
        <taxon>Ixodidae</taxon>
        <taxon>Haemaphysalinae</taxon>
        <taxon>Haemaphysalis</taxon>
    </lineage>
</organism>
<keyword evidence="2" id="KW-1185">Reference proteome</keyword>
<dbReference type="AlphaFoldDB" id="A0A9J6FY57"/>
<reference evidence="1 2" key="1">
    <citation type="journal article" date="2020" name="Cell">
        <title>Large-Scale Comparative Analyses of Tick Genomes Elucidate Their Genetic Diversity and Vector Capacities.</title>
        <authorList>
            <consortium name="Tick Genome and Microbiome Consortium (TIGMIC)"/>
            <person name="Jia N."/>
            <person name="Wang J."/>
            <person name="Shi W."/>
            <person name="Du L."/>
            <person name="Sun Y."/>
            <person name="Zhan W."/>
            <person name="Jiang J.F."/>
            <person name="Wang Q."/>
            <person name="Zhang B."/>
            <person name="Ji P."/>
            <person name="Bell-Sakyi L."/>
            <person name="Cui X.M."/>
            <person name="Yuan T.T."/>
            <person name="Jiang B.G."/>
            <person name="Yang W.F."/>
            <person name="Lam T.T."/>
            <person name="Chang Q.C."/>
            <person name="Ding S.J."/>
            <person name="Wang X.J."/>
            <person name="Zhu J.G."/>
            <person name="Ruan X.D."/>
            <person name="Zhao L."/>
            <person name="Wei J.T."/>
            <person name="Ye R.Z."/>
            <person name="Que T.C."/>
            <person name="Du C.H."/>
            <person name="Zhou Y.H."/>
            <person name="Cheng J.X."/>
            <person name="Dai P.F."/>
            <person name="Guo W.B."/>
            <person name="Han X.H."/>
            <person name="Huang E.J."/>
            <person name="Li L.F."/>
            <person name="Wei W."/>
            <person name="Gao Y.C."/>
            <person name="Liu J.Z."/>
            <person name="Shao H.Z."/>
            <person name="Wang X."/>
            <person name="Wang C.C."/>
            <person name="Yang T.C."/>
            <person name="Huo Q.B."/>
            <person name="Li W."/>
            <person name="Chen H.Y."/>
            <person name="Chen S.E."/>
            <person name="Zhou L.G."/>
            <person name="Ni X.B."/>
            <person name="Tian J.H."/>
            <person name="Sheng Y."/>
            <person name="Liu T."/>
            <person name="Pan Y.S."/>
            <person name="Xia L.Y."/>
            <person name="Li J."/>
            <person name="Zhao F."/>
            <person name="Cao W.C."/>
        </authorList>
    </citation>
    <scope>NUCLEOTIDE SEQUENCE [LARGE SCALE GENOMIC DNA]</scope>
    <source>
        <strain evidence="1">HaeL-2018</strain>
    </source>
</reference>
<dbReference type="InterPro" id="IPR008042">
    <property type="entry name" value="Retrotrans_Pao"/>
</dbReference>
<dbReference type="Pfam" id="PF05380">
    <property type="entry name" value="Peptidase_A17"/>
    <property type="match status" value="1"/>
</dbReference>
<protein>
    <submittedName>
        <fullName evidence="1">Uncharacterized protein</fullName>
    </submittedName>
</protein>
<proteinExistence type="predicted"/>
<sequence>MGEVVLQLPNMEKIAVTRRLVREDMFLSKLELHVSCSANPQAYRAVVYLVTENSRMCQLLTYNLRVASFKKINFLRLELPSALYVSGGRSYVNASFTNVALSIKTRQPKKLDKSVNNIISSFEVKL</sequence>
<accession>A0A9J6FY57</accession>
<evidence type="ECO:0000313" key="2">
    <source>
        <dbReference type="Proteomes" id="UP000821853"/>
    </source>
</evidence>
<dbReference type="Proteomes" id="UP000821853">
    <property type="component" value="Chromosome 2"/>
</dbReference>
<comment type="caution">
    <text evidence="1">The sequence shown here is derived from an EMBL/GenBank/DDBJ whole genome shotgun (WGS) entry which is preliminary data.</text>
</comment>
<gene>
    <name evidence="1" type="ORF">HPB48_013612</name>
</gene>
<evidence type="ECO:0000313" key="1">
    <source>
        <dbReference type="EMBL" id="KAH9367265.1"/>
    </source>
</evidence>
<name>A0A9J6FY57_HAELO</name>
<dbReference type="VEuPathDB" id="VectorBase:HLOH_062777"/>
<dbReference type="EMBL" id="JABSTR010000004">
    <property type="protein sequence ID" value="KAH9367265.1"/>
    <property type="molecule type" value="Genomic_DNA"/>
</dbReference>